<keyword evidence="3" id="KW-1185">Reference proteome</keyword>
<evidence type="ECO:0000313" key="3">
    <source>
        <dbReference type="Proteomes" id="UP000828390"/>
    </source>
</evidence>
<feature type="region of interest" description="Disordered" evidence="1">
    <location>
        <begin position="10"/>
        <end position="33"/>
    </location>
</feature>
<name>A0A9D4DTN1_DREPO</name>
<feature type="region of interest" description="Disordered" evidence="1">
    <location>
        <begin position="116"/>
        <end position="150"/>
    </location>
</feature>
<sequence>MPIHAITISKNGRKYEEEVEEKEEEEQQQQQHNQMFTEATSGGYSPAKLLARGMNGEVTSLTAMGPFSGLVALGGRVSVSYGFCEFDLLKVEADYYGLPALVQEIEVILVSFKRKRRRRPNPNRKKTSQSVNELHRVHERDGDLYISDED</sequence>
<organism evidence="2 3">
    <name type="scientific">Dreissena polymorpha</name>
    <name type="common">Zebra mussel</name>
    <name type="synonym">Mytilus polymorpha</name>
    <dbReference type="NCBI Taxonomy" id="45954"/>
    <lineage>
        <taxon>Eukaryota</taxon>
        <taxon>Metazoa</taxon>
        <taxon>Spiralia</taxon>
        <taxon>Lophotrochozoa</taxon>
        <taxon>Mollusca</taxon>
        <taxon>Bivalvia</taxon>
        <taxon>Autobranchia</taxon>
        <taxon>Heteroconchia</taxon>
        <taxon>Euheterodonta</taxon>
        <taxon>Imparidentia</taxon>
        <taxon>Neoheterodontei</taxon>
        <taxon>Myida</taxon>
        <taxon>Dreissenoidea</taxon>
        <taxon>Dreissenidae</taxon>
        <taxon>Dreissena</taxon>
    </lineage>
</organism>
<evidence type="ECO:0000313" key="2">
    <source>
        <dbReference type="EMBL" id="KAH3755444.1"/>
    </source>
</evidence>
<dbReference type="Proteomes" id="UP000828390">
    <property type="component" value="Unassembled WGS sequence"/>
</dbReference>
<dbReference type="AlphaFoldDB" id="A0A9D4DTN1"/>
<protein>
    <submittedName>
        <fullName evidence="2">Uncharacterized protein</fullName>
    </submittedName>
</protein>
<reference evidence="2" key="2">
    <citation type="submission" date="2020-11" db="EMBL/GenBank/DDBJ databases">
        <authorList>
            <person name="McCartney M.A."/>
            <person name="Auch B."/>
            <person name="Kono T."/>
            <person name="Mallez S."/>
            <person name="Becker A."/>
            <person name="Gohl D.M."/>
            <person name="Silverstein K.A.T."/>
            <person name="Koren S."/>
            <person name="Bechman K.B."/>
            <person name="Herman A."/>
            <person name="Abrahante J.E."/>
            <person name="Garbe J."/>
        </authorList>
    </citation>
    <scope>NUCLEOTIDE SEQUENCE</scope>
    <source>
        <strain evidence="2">Duluth1</strain>
        <tissue evidence="2">Whole animal</tissue>
    </source>
</reference>
<feature type="compositionally biased region" description="Acidic residues" evidence="1">
    <location>
        <begin position="17"/>
        <end position="27"/>
    </location>
</feature>
<comment type="caution">
    <text evidence="2">The sequence shown here is derived from an EMBL/GenBank/DDBJ whole genome shotgun (WGS) entry which is preliminary data.</text>
</comment>
<proteinExistence type="predicted"/>
<accession>A0A9D4DTN1</accession>
<gene>
    <name evidence="2" type="ORF">DPMN_190140</name>
</gene>
<feature type="compositionally biased region" description="Basic residues" evidence="1">
    <location>
        <begin position="116"/>
        <end position="127"/>
    </location>
</feature>
<reference evidence="2" key="1">
    <citation type="journal article" date="2019" name="bioRxiv">
        <title>The Genome of the Zebra Mussel, Dreissena polymorpha: A Resource for Invasive Species Research.</title>
        <authorList>
            <person name="McCartney M.A."/>
            <person name="Auch B."/>
            <person name="Kono T."/>
            <person name="Mallez S."/>
            <person name="Zhang Y."/>
            <person name="Obille A."/>
            <person name="Becker A."/>
            <person name="Abrahante J.E."/>
            <person name="Garbe J."/>
            <person name="Badalamenti J.P."/>
            <person name="Herman A."/>
            <person name="Mangelson H."/>
            <person name="Liachko I."/>
            <person name="Sullivan S."/>
            <person name="Sone E.D."/>
            <person name="Koren S."/>
            <person name="Silverstein K.A.T."/>
            <person name="Beckman K.B."/>
            <person name="Gohl D.M."/>
        </authorList>
    </citation>
    <scope>NUCLEOTIDE SEQUENCE</scope>
    <source>
        <strain evidence="2">Duluth1</strain>
        <tissue evidence="2">Whole animal</tissue>
    </source>
</reference>
<dbReference type="EMBL" id="JAIWYP010000010">
    <property type="protein sequence ID" value="KAH3755444.1"/>
    <property type="molecule type" value="Genomic_DNA"/>
</dbReference>
<evidence type="ECO:0000256" key="1">
    <source>
        <dbReference type="SAM" id="MobiDB-lite"/>
    </source>
</evidence>
<feature type="compositionally biased region" description="Basic and acidic residues" evidence="1">
    <location>
        <begin position="133"/>
        <end position="143"/>
    </location>
</feature>